<dbReference type="Pfam" id="PF01151">
    <property type="entry name" value="ELO"/>
    <property type="match status" value="1"/>
</dbReference>
<feature type="transmembrane region" description="Helical" evidence="10">
    <location>
        <begin position="190"/>
        <end position="212"/>
    </location>
</feature>
<proteinExistence type="inferred from homology"/>
<gene>
    <name evidence="11" type="ORF">TeGR_g3926</name>
</gene>
<feature type="transmembrane region" description="Helical" evidence="10">
    <location>
        <begin position="16"/>
        <end position="36"/>
    </location>
</feature>
<evidence type="ECO:0000256" key="9">
    <source>
        <dbReference type="ARBA" id="ARBA00023160"/>
    </source>
</evidence>
<comment type="similarity">
    <text evidence="10">Belongs to the ELO family.</text>
</comment>
<reference evidence="11 12" key="1">
    <citation type="journal article" date="2023" name="Commun. Biol.">
        <title>Genome analysis of Parmales, the sister group of diatoms, reveals the evolutionary specialization of diatoms from phago-mixotrophs to photoautotrophs.</title>
        <authorList>
            <person name="Ban H."/>
            <person name="Sato S."/>
            <person name="Yoshikawa S."/>
            <person name="Yamada K."/>
            <person name="Nakamura Y."/>
            <person name="Ichinomiya M."/>
            <person name="Sato N."/>
            <person name="Blanc-Mathieu R."/>
            <person name="Endo H."/>
            <person name="Kuwata A."/>
            <person name="Ogata H."/>
        </authorList>
    </citation>
    <scope>NUCLEOTIDE SEQUENCE [LARGE SCALE GENOMIC DNA]</scope>
</reference>
<feature type="transmembrane region" description="Helical" evidence="10">
    <location>
        <begin position="48"/>
        <end position="75"/>
    </location>
</feature>
<organism evidence="11 12">
    <name type="scientific">Tetraparma gracilis</name>
    <dbReference type="NCBI Taxonomy" id="2962635"/>
    <lineage>
        <taxon>Eukaryota</taxon>
        <taxon>Sar</taxon>
        <taxon>Stramenopiles</taxon>
        <taxon>Ochrophyta</taxon>
        <taxon>Bolidophyceae</taxon>
        <taxon>Parmales</taxon>
        <taxon>Triparmaceae</taxon>
        <taxon>Tetraparma</taxon>
    </lineage>
</organism>
<accession>A0ABQ6MMT8</accession>
<keyword evidence="2 10" id="KW-0444">Lipid biosynthesis</keyword>
<keyword evidence="7 10" id="KW-0443">Lipid metabolism</keyword>
<evidence type="ECO:0000256" key="3">
    <source>
        <dbReference type="ARBA" id="ARBA00022679"/>
    </source>
</evidence>
<keyword evidence="12" id="KW-1185">Reference proteome</keyword>
<protein>
    <recommendedName>
        <fullName evidence="10">Elongation of fatty acids protein</fullName>
        <ecNumber evidence="10">2.3.1.-</ecNumber>
    </recommendedName>
</protein>
<comment type="catalytic activity">
    <reaction evidence="10">
        <text>an acyl-CoA + malonyl-CoA + H(+) = a 3-oxoacyl-CoA + CO2 + CoA</text>
        <dbReference type="Rhea" id="RHEA:50252"/>
        <dbReference type="ChEBI" id="CHEBI:15378"/>
        <dbReference type="ChEBI" id="CHEBI:16526"/>
        <dbReference type="ChEBI" id="CHEBI:57287"/>
        <dbReference type="ChEBI" id="CHEBI:57384"/>
        <dbReference type="ChEBI" id="CHEBI:58342"/>
        <dbReference type="ChEBI" id="CHEBI:90726"/>
    </reaction>
    <physiologicalReaction direction="left-to-right" evidence="10">
        <dbReference type="Rhea" id="RHEA:50253"/>
    </physiologicalReaction>
</comment>
<feature type="transmembrane region" description="Helical" evidence="10">
    <location>
        <begin position="224"/>
        <end position="242"/>
    </location>
</feature>
<keyword evidence="9 10" id="KW-0275">Fatty acid biosynthesis</keyword>
<dbReference type="PANTHER" id="PTHR11157">
    <property type="entry name" value="FATTY ACID ACYL TRANSFERASE-RELATED"/>
    <property type="match status" value="1"/>
</dbReference>
<evidence type="ECO:0000256" key="10">
    <source>
        <dbReference type="RuleBase" id="RU361115"/>
    </source>
</evidence>
<evidence type="ECO:0000256" key="2">
    <source>
        <dbReference type="ARBA" id="ARBA00022516"/>
    </source>
</evidence>
<evidence type="ECO:0000313" key="11">
    <source>
        <dbReference type="EMBL" id="GMI28703.1"/>
    </source>
</evidence>
<evidence type="ECO:0000313" key="12">
    <source>
        <dbReference type="Proteomes" id="UP001165060"/>
    </source>
</evidence>
<keyword evidence="4 10" id="KW-0812">Transmembrane</keyword>
<keyword evidence="6 10" id="KW-1133">Transmembrane helix</keyword>
<dbReference type="Proteomes" id="UP001165060">
    <property type="component" value="Unassembled WGS sequence"/>
</dbReference>
<evidence type="ECO:0000256" key="1">
    <source>
        <dbReference type="ARBA" id="ARBA00004141"/>
    </source>
</evidence>
<dbReference type="EMBL" id="BRYB01000371">
    <property type="protein sequence ID" value="GMI28703.1"/>
    <property type="molecule type" value="Genomic_DNA"/>
</dbReference>
<dbReference type="EC" id="2.3.1.-" evidence="10"/>
<dbReference type="InterPro" id="IPR002076">
    <property type="entry name" value="ELO_fam"/>
</dbReference>
<feature type="transmembrane region" description="Helical" evidence="10">
    <location>
        <begin position="157"/>
        <end position="178"/>
    </location>
</feature>
<evidence type="ECO:0000256" key="4">
    <source>
        <dbReference type="ARBA" id="ARBA00022692"/>
    </source>
</evidence>
<evidence type="ECO:0000256" key="5">
    <source>
        <dbReference type="ARBA" id="ARBA00022832"/>
    </source>
</evidence>
<comment type="caution">
    <text evidence="11">The sequence shown here is derived from an EMBL/GenBank/DDBJ whole genome shotgun (WGS) entry which is preliminary data.</text>
</comment>
<keyword evidence="5 10" id="KW-0276">Fatty acid metabolism</keyword>
<evidence type="ECO:0000256" key="8">
    <source>
        <dbReference type="ARBA" id="ARBA00023136"/>
    </source>
</evidence>
<keyword evidence="3 10" id="KW-0808">Transferase</keyword>
<sequence>MSAAALQQQLADVTDVAIEVSMSPAFVVGTLAFYLIASKPLFRTLHSILGVGPLLTYFVFVHNAALAVFSAVVFYKVAPMFFTTVTEQGWQAVHCDPKFWASGFGYWAKVFYVSKFWEFIDSWILILKGKDASFLQVYHHTGIAIAMFFGCTYECNWLIWVVALNSFIHTLMYTYFAAATLGYRSRYAQLLTSMQLTQFVVGISGASLTYYYEGCASREQKLSLGFVQVYAVGLIFLFYDMYKNKYNGKAKGKGSKKKN</sequence>
<evidence type="ECO:0000256" key="6">
    <source>
        <dbReference type="ARBA" id="ARBA00022989"/>
    </source>
</evidence>
<keyword evidence="8 10" id="KW-0472">Membrane</keyword>
<name>A0ABQ6MMT8_9STRA</name>
<evidence type="ECO:0000256" key="7">
    <source>
        <dbReference type="ARBA" id="ARBA00023098"/>
    </source>
</evidence>
<comment type="subcellular location">
    <subcellularLocation>
        <location evidence="1">Membrane</location>
        <topology evidence="1">Multi-pass membrane protein</topology>
    </subcellularLocation>
</comment>